<dbReference type="EMBL" id="JRKL02000523">
    <property type="protein sequence ID" value="KAF3970538.1"/>
    <property type="molecule type" value="Genomic_DNA"/>
</dbReference>
<gene>
    <name evidence="1" type="ORF">CMV_005787</name>
</gene>
<dbReference type="OrthoDB" id="10585983at2759"/>
<comment type="caution">
    <text evidence="1">The sequence shown here is derived from an EMBL/GenBank/DDBJ whole genome shotgun (WGS) entry which is preliminary data.</text>
</comment>
<keyword evidence="2" id="KW-1185">Reference proteome</keyword>
<dbReference type="Proteomes" id="UP000737018">
    <property type="component" value="Unassembled WGS sequence"/>
</dbReference>
<reference evidence="1" key="1">
    <citation type="submission" date="2020-03" db="EMBL/GenBank/DDBJ databases">
        <title>Castanea mollissima Vanexum genome sequencing.</title>
        <authorList>
            <person name="Staton M."/>
        </authorList>
    </citation>
    <scope>NUCLEOTIDE SEQUENCE</scope>
    <source>
        <tissue evidence="1">Leaf</tissue>
    </source>
</reference>
<organism evidence="1 2">
    <name type="scientific">Castanea mollissima</name>
    <name type="common">Chinese chestnut</name>
    <dbReference type="NCBI Taxonomy" id="60419"/>
    <lineage>
        <taxon>Eukaryota</taxon>
        <taxon>Viridiplantae</taxon>
        <taxon>Streptophyta</taxon>
        <taxon>Embryophyta</taxon>
        <taxon>Tracheophyta</taxon>
        <taxon>Spermatophyta</taxon>
        <taxon>Magnoliopsida</taxon>
        <taxon>eudicotyledons</taxon>
        <taxon>Gunneridae</taxon>
        <taxon>Pentapetalae</taxon>
        <taxon>rosids</taxon>
        <taxon>fabids</taxon>
        <taxon>Fagales</taxon>
        <taxon>Fagaceae</taxon>
        <taxon>Castanea</taxon>
    </lineage>
</organism>
<dbReference type="AlphaFoldDB" id="A0A8J4RWJ7"/>
<protein>
    <submittedName>
        <fullName evidence="1">Uncharacterized protein</fullName>
    </submittedName>
</protein>
<proteinExistence type="predicted"/>
<evidence type="ECO:0000313" key="1">
    <source>
        <dbReference type="EMBL" id="KAF3970538.1"/>
    </source>
</evidence>
<name>A0A8J4RWJ7_9ROSI</name>
<sequence>MRWLNKQACISQPYLPKHQNPLPPLSPLFLSRLFDFALCCCHHDSSSSSSSSSDNWRWDSLLKSESRPSILSQSSPERSLQRCWNCRRLRRRETTGRRDWNWDRWQKHFDEIDSQERLVSILKTQIETQGDDDDDAAAAATVGV</sequence>
<evidence type="ECO:0000313" key="2">
    <source>
        <dbReference type="Proteomes" id="UP000737018"/>
    </source>
</evidence>
<accession>A0A8J4RWJ7</accession>